<dbReference type="Gene3D" id="2.60.120.650">
    <property type="entry name" value="Cupin"/>
    <property type="match status" value="1"/>
</dbReference>
<evidence type="ECO:0000313" key="7">
    <source>
        <dbReference type="EMBL" id="CAK7268307.1"/>
    </source>
</evidence>
<feature type="compositionally biased region" description="Low complexity" evidence="5">
    <location>
        <begin position="1279"/>
        <end position="1290"/>
    </location>
</feature>
<protein>
    <recommendedName>
        <fullName evidence="6">JmjC domain-containing protein</fullName>
    </recommendedName>
</protein>
<keyword evidence="4" id="KW-0539">Nucleus</keyword>
<feature type="compositionally biased region" description="Basic residues" evidence="5">
    <location>
        <begin position="1154"/>
        <end position="1166"/>
    </location>
</feature>
<feature type="domain" description="JmjC" evidence="6">
    <location>
        <begin position="177"/>
        <end position="347"/>
    </location>
</feature>
<proteinExistence type="predicted"/>
<feature type="region of interest" description="Disordered" evidence="5">
    <location>
        <begin position="1260"/>
        <end position="1406"/>
    </location>
</feature>
<dbReference type="Pfam" id="PF10497">
    <property type="entry name" value="zf-4CXXC_R1"/>
    <property type="match status" value="1"/>
</dbReference>
<comment type="caution">
    <text evidence="7">The sequence shown here is derived from an EMBL/GenBank/DDBJ whole genome shotgun (WGS) entry which is preliminary data.</text>
</comment>
<feature type="region of interest" description="Disordered" evidence="5">
    <location>
        <begin position="163"/>
        <end position="184"/>
    </location>
</feature>
<feature type="compositionally biased region" description="Polar residues" evidence="5">
    <location>
        <begin position="1396"/>
        <end position="1406"/>
    </location>
</feature>
<keyword evidence="3" id="KW-0804">Transcription</keyword>
<comment type="subcellular location">
    <subcellularLocation>
        <location evidence="1">Nucleus</location>
    </subcellularLocation>
</comment>
<reference evidence="7 8" key="1">
    <citation type="submission" date="2024-01" db="EMBL/GenBank/DDBJ databases">
        <authorList>
            <person name="Allen C."/>
            <person name="Tagirdzhanova G."/>
        </authorList>
    </citation>
    <scope>NUCLEOTIDE SEQUENCE [LARGE SCALE GENOMIC DNA]</scope>
    <source>
        <strain evidence="7 8">CBS 119000</strain>
    </source>
</reference>
<keyword evidence="2" id="KW-0805">Transcription regulation</keyword>
<evidence type="ECO:0000313" key="8">
    <source>
        <dbReference type="Proteomes" id="UP001642502"/>
    </source>
</evidence>
<accession>A0ABP0DMT5</accession>
<name>A0ABP0DMT5_9PEZI</name>
<feature type="compositionally biased region" description="Low complexity" evidence="5">
    <location>
        <begin position="1299"/>
        <end position="1312"/>
    </location>
</feature>
<feature type="region of interest" description="Disordered" evidence="5">
    <location>
        <begin position="833"/>
        <end position="874"/>
    </location>
</feature>
<dbReference type="SMART" id="SM00558">
    <property type="entry name" value="JmjC"/>
    <property type="match status" value="1"/>
</dbReference>
<evidence type="ECO:0000256" key="4">
    <source>
        <dbReference type="ARBA" id="ARBA00023242"/>
    </source>
</evidence>
<dbReference type="Pfam" id="PF02373">
    <property type="entry name" value="JmjC"/>
    <property type="match status" value="1"/>
</dbReference>
<feature type="region of interest" description="Disordered" evidence="5">
    <location>
        <begin position="776"/>
        <end position="795"/>
    </location>
</feature>
<dbReference type="SUPFAM" id="SSF51197">
    <property type="entry name" value="Clavaminate synthase-like"/>
    <property type="match status" value="1"/>
</dbReference>
<feature type="compositionally biased region" description="Polar residues" evidence="5">
    <location>
        <begin position="1077"/>
        <end position="1088"/>
    </location>
</feature>
<evidence type="ECO:0000256" key="5">
    <source>
        <dbReference type="SAM" id="MobiDB-lite"/>
    </source>
</evidence>
<feature type="region of interest" description="Disordered" evidence="5">
    <location>
        <begin position="1107"/>
        <end position="1187"/>
    </location>
</feature>
<organism evidence="7 8">
    <name type="scientific">Sporothrix epigloea</name>
    <dbReference type="NCBI Taxonomy" id="1892477"/>
    <lineage>
        <taxon>Eukaryota</taxon>
        <taxon>Fungi</taxon>
        <taxon>Dikarya</taxon>
        <taxon>Ascomycota</taxon>
        <taxon>Pezizomycotina</taxon>
        <taxon>Sordariomycetes</taxon>
        <taxon>Sordariomycetidae</taxon>
        <taxon>Ophiostomatales</taxon>
        <taxon>Ophiostomataceae</taxon>
        <taxon>Sporothrix</taxon>
    </lineage>
</organism>
<feature type="compositionally biased region" description="Basic and acidic residues" evidence="5">
    <location>
        <begin position="1110"/>
        <end position="1125"/>
    </location>
</feature>
<sequence length="1406" mass="154694">MHPQAKFVPISPDLDIQALVQDTPNFEWATHISASDIFVLGQQQFEKLVSVHVINGGKPLVIKDWNEQLPRKLFSAKWLEEKYNRKREKVWDIRDRKEISMTLGHYLRSMKQLTDQWTLQNYRDERRQRLYLKDIDCPPKWQETLARVLPRLIFYLNEDIEGGQSNSNGRGDRQSFNDDEDQDMFVDDWPTARAGDLMSSLPPKMRAENLMCYIGHEGTYTPAHREMCASLGQNIMVEASGSDDGEKPGSSIWFMTETKDREVVSEYFLSMLGHDVEVESHFAQINAWKKAAFPVYIVEQKVGDLILIPPLAPHQVWNRGTRTMKVAWNRTVVETLELALHEALPKARLVCRDEQYKNKAIIYYTLQKYHKELEYAQSCNDVVSPSIINRSRRKSMRTAQVADDFEKLFRLYTEIVADEILNYPEKLIEFLPFDSNITCSYCRSNIFNRFLTCKHCVRPLADGDEDTYDVCMECYAMGRSCACLSGLMWCEQWPWTELVSNYNKWRATLISNDLFADGLPPPPPLEAVRLRAGKKSVAQICQEQLQRRPFCDKAKSAVEKWLVKPEDVEVDDDGSVIKKKYTNSAANRSDSYRCHVCCRKDYCFRLAFCTSPGCSEAYCYGVLYRGFDLMPQTVMQQDHWKCPRCLEICNCGACRRAGVTKPYIPKGTLLGLDTSTVADDRSVELLINFRLHNLRWLKNGGEEGRNIGSKRMRRLRNEADAAKARSNGYTALDCFGSMQDGSQENSFLVGSLADRSAGTIGNVNDANDLERSIAAGKRHGQARGGEASDDYPDPLAHTPVPERTFGRAFYMHDDDSPGKILFDSYHEPALNSLVGSPDSLETSPGHMESYPHKQASRSRHEKRDFSENDAAKQKWNGLASQPTANASDFHSNLDPALLCAQNQLVGASVAGSTPALASEAGSVTDAFAGSLVTDAPGTLKQVTASVNTATWAGGNGINAKGGKSNSHKLYAKPLQLQHARREVSHVVSLISDDEADEDRPAVMRAVVRNVLASVEQAMSAINPGAAKTTTSAAAAANKIQIGTADAATDSDAGDKADALKLGKYKTGPLRKRGRAPQSASGSPTSTAHPSAPLAKRLRSLAPAAELFSSQDRDSVSQPHSTERTVKHTPSAGNSGSTDGHNDNGRGDSEMFVVQKRKATRPTKRSAGRTSVAVAAEKEETPSGMPSQFSVPSAMFMSLTERKAAKVGRFSMSGSKGRSALAVADRGESKETLPLVNLPATPAALELPLMTGSSPLELAVRSPRITNKSTPDAMMSTRYASGSSGESSGERGVAGRKVLRSASSARGRGTRAQGHSHPVSSADMFPNKASGQSSRELAERDGEVGGDESGNTTSQRRASSGVDSSASSSGLPVRRRAYYGRRGRGVIGRGLGRAQPAGQTRQNLDAV</sequence>
<evidence type="ECO:0000256" key="1">
    <source>
        <dbReference type="ARBA" id="ARBA00004123"/>
    </source>
</evidence>
<evidence type="ECO:0000256" key="2">
    <source>
        <dbReference type="ARBA" id="ARBA00023015"/>
    </source>
</evidence>
<evidence type="ECO:0000259" key="6">
    <source>
        <dbReference type="PROSITE" id="PS51184"/>
    </source>
</evidence>
<feature type="compositionally biased region" description="Low complexity" evidence="5">
    <location>
        <begin position="1357"/>
        <end position="1369"/>
    </location>
</feature>
<feature type="compositionally biased region" description="Basic and acidic residues" evidence="5">
    <location>
        <begin position="861"/>
        <end position="872"/>
    </location>
</feature>
<evidence type="ECO:0000256" key="3">
    <source>
        <dbReference type="ARBA" id="ARBA00023163"/>
    </source>
</evidence>
<dbReference type="InterPro" id="IPR018866">
    <property type="entry name" value="Znf-4CXXC_R1"/>
</dbReference>
<feature type="compositionally biased region" description="Basic and acidic residues" evidence="5">
    <location>
        <begin position="1139"/>
        <end position="1148"/>
    </location>
</feature>
<dbReference type="Proteomes" id="UP001642502">
    <property type="component" value="Unassembled WGS sequence"/>
</dbReference>
<dbReference type="InterPro" id="IPR003347">
    <property type="entry name" value="JmjC_dom"/>
</dbReference>
<dbReference type="EMBL" id="CAWUON010000035">
    <property type="protein sequence ID" value="CAK7268307.1"/>
    <property type="molecule type" value="Genomic_DNA"/>
</dbReference>
<keyword evidence="8" id="KW-1185">Reference proteome</keyword>
<gene>
    <name evidence="7" type="ORF">SEPCBS119000_002997</name>
</gene>
<dbReference type="PROSITE" id="PS51184">
    <property type="entry name" value="JMJC"/>
    <property type="match status" value="1"/>
</dbReference>
<feature type="region of interest" description="Disordered" evidence="5">
    <location>
        <begin position="1063"/>
        <end position="1092"/>
    </location>
</feature>
<feature type="compositionally biased region" description="Basic residues" evidence="5">
    <location>
        <begin position="1372"/>
        <end position="1383"/>
    </location>
</feature>